<protein>
    <submittedName>
        <fullName evidence="1">Uncharacterized protein</fullName>
    </submittedName>
</protein>
<keyword evidence="2" id="KW-1185">Reference proteome</keyword>
<dbReference type="Proteomes" id="UP001055879">
    <property type="component" value="Linkage Group LG03"/>
</dbReference>
<reference evidence="1 2" key="2">
    <citation type="journal article" date="2022" name="Mol. Ecol. Resour.">
        <title>The genomes of chicory, endive, great burdock and yacon provide insights into Asteraceae paleo-polyploidization history and plant inulin production.</title>
        <authorList>
            <person name="Fan W."/>
            <person name="Wang S."/>
            <person name="Wang H."/>
            <person name="Wang A."/>
            <person name="Jiang F."/>
            <person name="Liu H."/>
            <person name="Zhao H."/>
            <person name="Xu D."/>
            <person name="Zhang Y."/>
        </authorList>
    </citation>
    <scope>NUCLEOTIDE SEQUENCE [LARGE SCALE GENOMIC DNA]</scope>
    <source>
        <strain evidence="2">cv. Niubang</strain>
    </source>
</reference>
<accession>A0ACB9DIQ4</accession>
<comment type="caution">
    <text evidence="1">The sequence shown here is derived from an EMBL/GenBank/DDBJ whole genome shotgun (WGS) entry which is preliminary data.</text>
</comment>
<proteinExistence type="predicted"/>
<evidence type="ECO:0000313" key="2">
    <source>
        <dbReference type="Proteomes" id="UP001055879"/>
    </source>
</evidence>
<evidence type="ECO:0000313" key="1">
    <source>
        <dbReference type="EMBL" id="KAI3746544.1"/>
    </source>
</evidence>
<name>A0ACB9DIQ4_ARCLA</name>
<dbReference type="EMBL" id="CM042049">
    <property type="protein sequence ID" value="KAI3746544.1"/>
    <property type="molecule type" value="Genomic_DNA"/>
</dbReference>
<reference evidence="2" key="1">
    <citation type="journal article" date="2022" name="Mol. Ecol. Resour.">
        <title>The genomes of chicory, endive, great burdock and yacon provide insights into Asteraceae palaeo-polyploidization history and plant inulin production.</title>
        <authorList>
            <person name="Fan W."/>
            <person name="Wang S."/>
            <person name="Wang H."/>
            <person name="Wang A."/>
            <person name="Jiang F."/>
            <person name="Liu H."/>
            <person name="Zhao H."/>
            <person name="Xu D."/>
            <person name="Zhang Y."/>
        </authorList>
    </citation>
    <scope>NUCLEOTIDE SEQUENCE [LARGE SCALE GENOMIC DNA]</scope>
    <source>
        <strain evidence="2">cv. Niubang</strain>
    </source>
</reference>
<gene>
    <name evidence="1" type="ORF">L6452_08978</name>
</gene>
<organism evidence="1 2">
    <name type="scientific">Arctium lappa</name>
    <name type="common">Greater burdock</name>
    <name type="synonym">Lappa major</name>
    <dbReference type="NCBI Taxonomy" id="4217"/>
    <lineage>
        <taxon>Eukaryota</taxon>
        <taxon>Viridiplantae</taxon>
        <taxon>Streptophyta</taxon>
        <taxon>Embryophyta</taxon>
        <taxon>Tracheophyta</taxon>
        <taxon>Spermatophyta</taxon>
        <taxon>Magnoliopsida</taxon>
        <taxon>eudicotyledons</taxon>
        <taxon>Gunneridae</taxon>
        <taxon>Pentapetalae</taxon>
        <taxon>asterids</taxon>
        <taxon>campanulids</taxon>
        <taxon>Asterales</taxon>
        <taxon>Asteraceae</taxon>
        <taxon>Carduoideae</taxon>
        <taxon>Cardueae</taxon>
        <taxon>Arctiinae</taxon>
        <taxon>Arctium</taxon>
    </lineage>
</organism>
<sequence length="82" mass="8994">MRKGRSEEGRRTNKVEVGVGDEEQNGGSNHRYAFLQSPKTDKVAGGSNRVGGKRQTRAGAREEEQTGEEEATTVMPSFNILK</sequence>